<feature type="compositionally biased region" description="Low complexity" evidence="5">
    <location>
        <begin position="24"/>
        <end position="37"/>
    </location>
</feature>
<gene>
    <name evidence="7" type="ORF">PNOK_0905100</name>
</gene>
<evidence type="ECO:0000259" key="6">
    <source>
        <dbReference type="PROSITE" id="PS50913"/>
    </source>
</evidence>
<name>A0A286U6U3_9AGAM</name>
<keyword evidence="2" id="KW-0333">Golgi apparatus</keyword>
<dbReference type="OrthoDB" id="425925at2759"/>
<dbReference type="STRING" id="2282107.A0A286U6U3"/>
<evidence type="ECO:0000256" key="5">
    <source>
        <dbReference type="SAM" id="MobiDB-lite"/>
    </source>
</evidence>
<keyword evidence="8" id="KW-1185">Reference proteome</keyword>
<dbReference type="GO" id="GO:0006888">
    <property type="term" value="P:endoplasmic reticulum to Golgi vesicle-mediated transport"/>
    <property type="evidence" value="ECO:0007669"/>
    <property type="project" value="TreeGrafter"/>
</dbReference>
<evidence type="ECO:0000256" key="3">
    <source>
        <dbReference type="ARBA" id="ARBA00023054"/>
    </source>
</evidence>
<comment type="caution">
    <text evidence="7">The sequence shown here is derived from an EMBL/GenBank/DDBJ whole genome shotgun (WGS) entry which is preliminary data.</text>
</comment>
<feature type="coiled-coil region" evidence="4">
    <location>
        <begin position="57"/>
        <end position="243"/>
    </location>
</feature>
<protein>
    <submittedName>
        <fullName evidence="7">Guanylate kinase</fullName>
    </submittedName>
</protein>
<evidence type="ECO:0000256" key="4">
    <source>
        <dbReference type="SAM" id="Coils"/>
    </source>
</evidence>
<reference evidence="7 8" key="1">
    <citation type="journal article" date="2017" name="Mol. Ecol.">
        <title>Comparative and population genomic landscape of Phellinus noxius: A hypervariable fungus causing root rot in trees.</title>
        <authorList>
            <person name="Chung C.L."/>
            <person name="Lee T.J."/>
            <person name="Akiba M."/>
            <person name="Lee H.H."/>
            <person name="Kuo T.H."/>
            <person name="Liu D."/>
            <person name="Ke H.M."/>
            <person name="Yokoi T."/>
            <person name="Roa M.B."/>
            <person name="Lu M.J."/>
            <person name="Chang Y.Y."/>
            <person name="Ann P.J."/>
            <person name="Tsai J.N."/>
            <person name="Chen C.Y."/>
            <person name="Tzean S.S."/>
            <person name="Ota Y."/>
            <person name="Hattori T."/>
            <person name="Sahashi N."/>
            <person name="Liou R.F."/>
            <person name="Kikuchi T."/>
            <person name="Tsai I.J."/>
        </authorList>
    </citation>
    <scope>NUCLEOTIDE SEQUENCE [LARGE SCALE GENOMIC DNA]</scope>
    <source>
        <strain evidence="7 8">FFPRI411160</strain>
    </source>
</reference>
<keyword evidence="7" id="KW-0418">Kinase</keyword>
<feature type="region of interest" description="Disordered" evidence="5">
    <location>
        <begin position="1"/>
        <end position="55"/>
    </location>
</feature>
<dbReference type="PROSITE" id="PS50913">
    <property type="entry name" value="GRIP"/>
    <property type="match status" value="1"/>
</dbReference>
<dbReference type="GO" id="GO:0005794">
    <property type="term" value="C:Golgi apparatus"/>
    <property type="evidence" value="ECO:0007669"/>
    <property type="project" value="UniProtKB-SubCell"/>
</dbReference>
<dbReference type="AlphaFoldDB" id="A0A286U6U3"/>
<dbReference type="Pfam" id="PF10375">
    <property type="entry name" value="GRAB"/>
    <property type="match status" value="1"/>
</dbReference>
<dbReference type="GO" id="GO:0007030">
    <property type="term" value="P:Golgi organization"/>
    <property type="evidence" value="ECO:0007669"/>
    <property type="project" value="TreeGrafter"/>
</dbReference>
<feature type="region of interest" description="Disordered" evidence="5">
    <location>
        <begin position="377"/>
        <end position="416"/>
    </location>
</feature>
<evidence type="ECO:0000256" key="1">
    <source>
        <dbReference type="ARBA" id="ARBA00004555"/>
    </source>
</evidence>
<dbReference type="InterPro" id="IPR019459">
    <property type="entry name" value="GRAB"/>
</dbReference>
<dbReference type="InParanoid" id="A0A286U6U3"/>
<sequence>MASADETTRQALDQLRLSIDGPESSGSNNVSVNGVNGKTAHSLSPRSSGEHTGADRATLLQKELDRVRQEKDALSTQYQNLVSRLNNMRTTLGNKLKQDAEELDRREQAIQQLTAQNEDLTASIEALQSEIVTSNAEAERASKELEVMRSRAYEDTSQEALVRERELRDLQVELERCRMERDEWEREALEGRVGLDEARTAAENYRRDLEIEQEKGERTKMELEAEREKTVNLQSVLEDFQNAKDHELRQAVKDRDAQLTQVTQSLAEYKHRAHTAELQLEENSTNSSRTADLEKEVKEKNLLIGKLRHEAVILNEHLTEALRRLRKNQTDNNVDRRLVTNVLLSFLTTPRADSKRFEMLSLLATILSWNDGEREKAGLQRAGGPSASTSWSRTSVSGPSGKGKGAAELDTSDETESFSQRWVEFLLRESSTEGISNSADGPSSSSPTTSLAPSRTNLSITSLPSSPLLSTTSSPGQAPRMLRLASMSAAGSNCL</sequence>
<dbReference type="PANTHER" id="PTHR18921:SF2">
    <property type="entry name" value="THYROID RECEPTOR-INTERACTING PROTEIN 11"/>
    <property type="match status" value="1"/>
</dbReference>
<dbReference type="EMBL" id="NBII01000010">
    <property type="protein sequence ID" value="PAV15290.1"/>
    <property type="molecule type" value="Genomic_DNA"/>
</dbReference>
<evidence type="ECO:0000313" key="8">
    <source>
        <dbReference type="Proteomes" id="UP000217199"/>
    </source>
</evidence>
<feature type="domain" description="GRIP" evidence="6">
    <location>
        <begin position="329"/>
        <end position="380"/>
    </location>
</feature>
<feature type="compositionally biased region" description="Low complexity" evidence="5">
    <location>
        <begin position="436"/>
        <end position="475"/>
    </location>
</feature>
<evidence type="ECO:0000313" key="7">
    <source>
        <dbReference type="EMBL" id="PAV15290.1"/>
    </source>
</evidence>
<dbReference type="GO" id="GO:0016301">
    <property type="term" value="F:kinase activity"/>
    <property type="evidence" value="ECO:0007669"/>
    <property type="project" value="UniProtKB-KW"/>
</dbReference>
<dbReference type="Proteomes" id="UP000217199">
    <property type="component" value="Unassembled WGS sequence"/>
</dbReference>
<accession>A0A286U6U3</accession>
<dbReference type="InterPro" id="IPR000237">
    <property type="entry name" value="GRIP_dom"/>
</dbReference>
<feature type="region of interest" description="Disordered" evidence="5">
    <location>
        <begin position="433"/>
        <end position="495"/>
    </location>
</feature>
<organism evidence="7 8">
    <name type="scientific">Pyrrhoderma noxium</name>
    <dbReference type="NCBI Taxonomy" id="2282107"/>
    <lineage>
        <taxon>Eukaryota</taxon>
        <taxon>Fungi</taxon>
        <taxon>Dikarya</taxon>
        <taxon>Basidiomycota</taxon>
        <taxon>Agaricomycotina</taxon>
        <taxon>Agaricomycetes</taxon>
        <taxon>Hymenochaetales</taxon>
        <taxon>Hymenochaetaceae</taxon>
        <taxon>Pyrrhoderma</taxon>
    </lineage>
</organism>
<keyword evidence="3 4" id="KW-0175">Coiled coil</keyword>
<comment type="subcellular location">
    <subcellularLocation>
        <location evidence="1">Golgi apparatus</location>
    </subcellularLocation>
</comment>
<dbReference type="GO" id="GO:0031267">
    <property type="term" value="F:small GTPase binding"/>
    <property type="evidence" value="ECO:0007669"/>
    <property type="project" value="TreeGrafter"/>
</dbReference>
<dbReference type="PANTHER" id="PTHR18921">
    <property type="entry name" value="MYOSIN HEAVY CHAIN - RELATED"/>
    <property type="match status" value="1"/>
</dbReference>
<proteinExistence type="predicted"/>
<keyword evidence="7" id="KW-0808">Transferase</keyword>
<feature type="compositionally biased region" description="Low complexity" evidence="5">
    <location>
        <begin position="384"/>
        <end position="399"/>
    </location>
</feature>
<evidence type="ECO:0000256" key="2">
    <source>
        <dbReference type="ARBA" id="ARBA00023034"/>
    </source>
</evidence>